<evidence type="ECO:0000313" key="1">
    <source>
        <dbReference type="EMBL" id="MDY0747790.1"/>
    </source>
</evidence>
<protein>
    <recommendedName>
        <fullName evidence="3">WYL domain-containing protein</fullName>
    </recommendedName>
</protein>
<comment type="caution">
    <text evidence="1">The sequence shown here is derived from an EMBL/GenBank/DDBJ whole genome shotgun (WGS) entry which is preliminary data.</text>
</comment>
<evidence type="ECO:0000313" key="2">
    <source>
        <dbReference type="Proteomes" id="UP001285263"/>
    </source>
</evidence>
<name>A0ABU5DN84_9BURK</name>
<proteinExistence type="predicted"/>
<evidence type="ECO:0008006" key="3">
    <source>
        <dbReference type="Google" id="ProtNLM"/>
    </source>
</evidence>
<organism evidence="1 2">
    <name type="scientific">Roseateles agri</name>
    <dbReference type="NCBI Taxonomy" id="3098619"/>
    <lineage>
        <taxon>Bacteria</taxon>
        <taxon>Pseudomonadati</taxon>
        <taxon>Pseudomonadota</taxon>
        <taxon>Betaproteobacteria</taxon>
        <taxon>Burkholderiales</taxon>
        <taxon>Sphaerotilaceae</taxon>
        <taxon>Roseateles</taxon>
    </lineage>
</organism>
<dbReference type="RefSeq" id="WP_320425762.1">
    <property type="nucleotide sequence ID" value="NZ_JAXCLA010000009.1"/>
</dbReference>
<reference evidence="1 2" key="1">
    <citation type="submission" date="2023-11" db="EMBL/GenBank/DDBJ databases">
        <title>Paucibacter sp. nov., isolated from fresh soil in Korea.</title>
        <authorList>
            <person name="Le N.T.T."/>
        </authorList>
    </citation>
    <scope>NUCLEOTIDE SEQUENCE [LARGE SCALE GENOMIC DNA]</scope>
    <source>
        <strain evidence="1 2">R3-3</strain>
    </source>
</reference>
<dbReference type="EMBL" id="JAXCLA010000009">
    <property type="protein sequence ID" value="MDY0747790.1"/>
    <property type="molecule type" value="Genomic_DNA"/>
</dbReference>
<sequence length="97" mass="10641">MDQLLKTAIANKQLVEFSYSGHQRIAEPHVLGINGGALQFLGYQVGGSSSSGGIPEWRRFDLNKMSNLSLLQQTFPGKRPFPSGKHSSWDQQLAIVA</sequence>
<dbReference type="PROSITE" id="PS52050">
    <property type="entry name" value="WYL"/>
    <property type="match status" value="1"/>
</dbReference>
<dbReference type="Proteomes" id="UP001285263">
    <property type="component" value="Unassembled WGS sequence"/>
</dbReference>
<keyword evidence="2" id="KW-1185">Reference proteome</keyword>
<gene>
    <name evidence="1" type="ORF">SNE35_25030</name>
</gene>
<accession>A0ABU5DN84</accession>